<sequence length="344" mass="36703">MATLPKTYKHAVFKANGEALVIEETALKLPREGEILVKVEACGVCFSDMFAKHSVMGGGFPICPGHEIIGEVAAVGAGVSGWEVDDRIGAGWHGGHDDTCGACKKGWYQMCENQIITGQTKNGGYAEYCTIRSEAAVHIPDHVDAAKYAPILCAGMTVYNAIRHMNIPVGETVAIQGLGGLGHLAIQYAARMGYRVVAISRGAEKERFARPLGAHEYIDATRPRGGDVGLALRALGGASLVVTTAPAAESMTPLLKGLGVLGKLLILSAPGELTVNTTEMMKKGIAVQSWPCGHAQDTEETIAFTELQRIFCMVQKFSLDQAQEAYDAMMEGTVRFRAVIVPQL</sequence>
<gene>
    <name evidence="1" type="ORF">F4820DRAFT_470974</name>
</gene>
<proteinExistence type="predicted"/>
<organism evidence="1 2">
    <name type="scientific">Hypoxylon rubiginosum</name>
    <dbReference type="NCBI Taxonomy" id="110542"/>
    <lineage>
        <taxon>Eukaryota</taxon>
        <taxon>Fungi</taxon>
        <taxon>Dikarya</taxon>
        <taxon>Ascomycota</taxon>
        <taxon>Pezizomycotina</taxon>
        <taxon>Sordariomycetes</taxon>
        <taxon>Xylariomycetidae</taxon>
        <taxon>Xylariales</taxon>
        <taxon>Hypoxylaceae</taxon>
        <taxon>Hypoxylon</taxon>
    </lineage>
</organism>
<accession>A0ACB9YYF3</accession>
<keyword evidence="2" id="KW-1185">Reference proteome</keyword>
<dbReference type="EMBL" id="MU393494">
    <property type="protein sequence ID" value="KAI4863940.1"/>
    <property type="molecule type" value="Genomic_DNA"/>
</dbReference>
<evidence type="ECO:0000313" key="1">
    <source>
        <dbReference type="EMBL" id="KAI4863940.1"/>
    </source>
</evidence>
<dbReference type="Proteomes" id="UP001497700">
    <property type="component" value="Unassembled WGS sequence"/>
</dbReference>
<reference evidence="1 2" key="1">
    <citation type="journal article" date="2022" name="New Phytol.">
        <title>Ecological generalism drives hyperdiversity of secondary metabolite gene clusters in xylarialean endophytes.</title>
        <authorList>
            <person name="Franco M.E.E."/>
            <person name="Wisecaver J.H."/>
            <person name="Arnold A.E."/>
            <person name="Ju Y.M."/>
            <person name="Slot J.C."/>
            <person name="Ahrendt S."/>
            <person name="Moore L.P."/>
            <person name="Eastman K.E."/>
            <person name="Scott K."/>
            <person name="Konkel Z."/>
            <person name="Mondo S.J."/>
            <person name="Kuo A."/>
            <person name="Hayes R.D."/>
            <person name="Haridas S."/>
            <person name="Andreopoulos B."/>
            <person name="Riley R."/>
            <person name="LaButti K."/>
            <person name="Pangilinan J."/>
            <person name="Lipzen A."/>
            <person name="Amirebrahimi M."/>
            <person name="Yan J."/>
            <person name="Adam C."/>
            <person name="Keymanesh K."/>
            <person name="Ng V."/>
            <person name="Louie K."/>
            <person name="Northen T."/>
            <person name="Drula E."/>
            <person name="Henrissat B."/>
            <person name="Hsieh H.M."/>
            <person name="Youens-Clark K."/>
            <person name="Lutzoni F."/>
            <person name="Miadlikowska J."/>
            <person name="Eastwood D.C."/>
            <person name="Hamelin R.C."/>
            <person name="Grigoriev I.V."/>
            <person name="U'Ren J.M."/>
        </authorList>
    </citation>
    <scope>NUCLEOTIDE SEQUENCE [LARGE SCALE GENOMIC DNA]</scope>
    <source>
        <strain evidence="1 2">CBS 119005</strain>
    </source>
</reference>
<evidence type="ECO:0000313" key="2">
    <source>
        <dbReference type="Proteomes" id="UP001497700"/>
    </source>
</evidence>
<name>A0ACB9YYF3_9PEZI</name>
<protein>
    <submittedName>
        <fullName evidence="1">Alcohol dehydrogenase</fullName>
    </submittedName>
</protein>
<comment type="caution">
    <text evidence="1">The sequence shown here is derived from an EMBL/GenBank/DDBJ whole genome shotgun (WGS) entry which is preliminary data.</text>
</comment>